<feature type="domain" description="RNA polymerase sigma-70 region 2" evidence="5">
    <location>
        <begin position="39"/>
        <end position="106"/>
    </location>
</feature>
<protein>
    <submittedName>
        <fullName evidence="6">Sigma-70 family RNA polymerase sigma factor</fullName>
    </submittedName>
</protein>
<dbReference type="PANTHER" id="PTHR43133">
    <property type="entry name" value="RNA POLYMERASE ECF-TYPE SIGMA FACTO"/>
    <property type="match status" value="1"/>
</dbReference>
<dbReference type="GO" id="GO:0003677">
    <property type="term" value="F:DNA binding"/>
    <property type="evidence" value="ECO:0007669"/>
    <property type="project" value="UniProtKB-KW"/>
</dbReference>
<accession>A0A975PHC0</accession>
<dbReference type="GO" id="GO:0016987">
    <property type="term" value="F:sigma factor activity"/>
    <property type="evidence" value="ECO:0007669"/>
    <property type="project" value="UniProtKB-KW"/>
</dbReference>
<evidence type="ECO:0000256" key="1">
    <source>
        <dbReference type="ARBA" id="ARBA00023015"/>
    </source>
</evidence>
<evidence type="ECO:0000313" key="6">
    <source>
        <dbReference type="EMBL" id="QUE53126.1"/>
    </source>
</evidence>
<dbReference type="Proteomes" id="UP000676169">
    <property type="component" value="Chromosome"/>
</dbReference>
<dbReference type="InterPro" id="IPR007627">
    <property type="entry name" value="RNA_pol_sigma70_r2"/>
</dbReference>
<gene>
    <name evidence="6" type="ORF">KBB96_09560</name>
</gene>
<dbReference type="SUPFAM" id="SSF88946">
    <property type="entry name" value="Sigma2 domain of RNA polymerase sigma factors"/>
    <property type="match status" value="1"/>
</dbReference>
<dbReference type="EMBL" id="CP073100">
    <property type="protein sequence ID" value="QUE53126.1"/>
    <property type="molecule type" value="Genomic_DNA"/>
</dbReference>
<dbReference type="InterPro" id="IPR013325">
    <property type="entry name" value="RNA_pol_sigma_r2"/>
</dbReference>
<evidence type="ECO:0000259" key="5">
    <source>
        <dbReference type="Pfam" id="PF04542"/>
    </source>
</evidence>
<reference evidence="6" key="1">
    <citation type="submission" date="2021-04" db="EMBL/GenBank/DDBJ databases">
        <title>Luteolibacter sp. 32A isolated from the skin of an Anderson's salamander (Ambystoma andersonii).</title>
        <authorList>
            <person name="Spergser J."/>
            <person name="Busse H.-J."/>
        </authorList>
    </citation>
    <scope>NUCLEOTIDE SEQUENCE</scope>
    <source>
        <strain evidence="6">32A</strain>
    </source>
</reference>
<evidence type="ECO:0000256" key="4">
    <source>
        <dbReference type="ARBA" id="ARBA00023163"/>
    </source>
</evidence>
<dbReference type="AlphaFoldDB" id="A0A975PHC0"/>
<sequence>MSDPFSMPSSGDFHTTRWSVVMGACAAAPEERRVQFGAFYRQYWPPLYSYARRRGHNPHDAQDVTQDFFARLLEGDWLSTADPARGRLRTLLLVMMKRFLANQWDRAHAAKRGGGLSPVSLHGEEAEQIYLSAPGAAVLPDESLYDRSWALTLMTAALARLKIEHQQHGKMAEYELLKDCLTAERGEIDYVAVATHLRLLPATARSVVHRFRKRFREIFREEVAATVASPADEEDEMRALLASLGRMG</sequence>
<evidence type="ECO:0000256" key="2">
    <source>
        <dbReference type="ARBA" id="ARBA00023082"/>
    </source>
</evidence>
<dbReference type="PANTHER" id="PTHR43133:SF8">
    <property type="entry name" value="RNA POLYMERASE SIGMA FACTOR HI_1459-RELATED"/>
    <property type="match status" value="1"/>
</dbReference>
<keyword evidence="1" id="KW-0805">Transcription regulation</keyword>
<organism evidence="6 7">
    <name type="scientific">Luteolibacter ambystomatis</name>
    <dbReference type="NCBI Taxonomy" id="2824561"/>
    <lineage>
        <taxon>Bacteria</taxon>
        <taxon>Pseudomonadati</taxon>
        <taxon>Verrucomicrobiota</taxon>
        <taxon>Verrucomicrobiia</taxon>
        <taxon>Verrucomicrobiales</taxon>
        <taxon>Verrucomicrobiaceae</taxon>
        <taxon>Luteolibacter</taxon>
    </lineage>
</organism>
<dbReference type="RefSeq" id="WP_211634470.1">
    <property type="nucleotide sequence ID" value="NZ_CP073100.1"/>
</dbReference>
<dbReference type="KEGG" id="lamb:KBB96_09560"/>
<evidence type="ECO:0000256" key="3">
    <source>
        <dbReference type="ARBA" id="ARBA00023125"/>
    </source>
</evidence>
<dbReference type="Pfam" id="PF04542">
    <property type="entry name" value="Sigma70_r2"/>
    <property type="match status" value="1"/>
</dbReference>
<dbReference type="InterPro" id="IPR039425">
    <property type="entry name" value="RNA_pol_sigma-70-like"/>
</dbReference>
<dbReference type="GO" id="GO:0006352">
    <property type="term" value="P:DNA-templated transcription initiation"/>
    <property type="evidence" value="ECO:0007669"/>
    <property type="project" value="InterPro"/>
</dbReference>
<name>A0A975PHC0_9BACT</name>
<dbReference type="Gene3D" id="1.10.1740.10">
    <property type="match status" value="1"/>
</dbReference>
<keyword evidence="4" id="KW-0804">Transcription</keyword>
<evidence type="ECO:0000313" key="7">
    <source>
        <dbReference type="Proteomes" id="UP000676169"/>
    </source>
</evidence>
<proteinExistence type="predicted"/>
<keyword evidence="3" id="KW-0238">DNA-binding</keyword>
<keyword evidence="2" id="KW-0731">Sigma factor</keyword>
<keyword evidence="7" id="KW-1185">Reference proteome</keyword>